<dbReference type="Proteomes" id="UP000278907">
    <property type="component" value="Unassembled WGS sequence"/>
</dbReference>
<organism evidence="1 2">
    <name type="scientific">Corallococcus praedator</name>
    <dbReference type="NCBI Taxonomy" id="2316724"/>
    <lineage>
        <taxon>Bacteria</taxon>
        <taxon>Pseudomonadati</taxon>
        <taxon>Myxococcota</taxon>
        <taxon>Myxococcia</taxon>
        <taxon>Myxococcales</taxon>
        <taxon>Cystobacterineae</taxon>
        <taxon>Myxococcaceae</taxon>
        <taxon>Corallococcus</taxon>
    </lineage>
</organism>
<feature type="non-terminal residue" evidence="1">
    <location>
        <position position="129"/>
    </location>
</feature>
<comment type="caution">
    <text evidence="1">The sequence shown here is derived from an EMBL/GenBank/DDBJ whole genome shotgun (WGS) entry which is preliminary data.</text>
</comment>
<proteinExistence type="predicted"/>
<evidence type="ECO:0008006" key="3">
    <source>
        <dbReference type="Google" id="ProtNLM"/>
    </source>
</evidence>
<feature type="non-terminal residue" evidence="1">
    <location>
        <position position="1"/>
    </location>
</feature>
<accession>A0ABX9Q2A1</accession>
<dbReference type="EMBL" id="RAWI01001418">
    <property type="protein sequence ID" value="RKH75375.1"/>
    <property type="molecule type" value="Genomic_DNA"/>
</dbReference>
<keyword evidence="2" id="KW-1185">Reference proteome</keyword>
<evidence type="ECO:0000313" key="1">
    <source>
        <dbReference type="EMBL" id="RKH75375.1"/>
    </source>
</evidence>
<evidence type="ECO:0000313" key="2">
    <source>
        <dbReference type="Proteomes" id="UP000278907"/>
    </source>
</evidence>
<dbReference type="RefSeq" id="WP_158626279.1">
    <property type="nucleotide sequence ID" value="NZ_RAWI01001418.1"/>
</dbReference>
<reference evidence="1 2" key="1">
    <citation type="submission" date="2018-09" db="EMBL/GenBank/DDBJ databases">
        <authorList>
            <person name="Livingstone P.G."/>
            <person name="Whitworth D.E."/>
        </authorList>
    </citation>
    <scope>NUCLEOTIDE SEQUENCE [LARGE SCALE GENOMIC DNA]</scope>
    <source>
        <strain evidence="1 2">CA031B</strain>
    </source>
</reference>
<gene>
    <name evidence="1" type="ORF">D7Y13_44735</name>
</gene>
<sequence>AWALDQLAIDAFAGGNLTDARRVADEALQVRTQLRAIRKPVFWSGRDGVLGELYAALASTHFSRSDWAAGLDAATPGAAILAAHVAENEAIAGRHFPLAHLRREMAIAHLQMGDRAAAADAWEDVALQS</sequence>
<name>A0ABX9Q2A1_9BACT</name>
<protein>
    <recommendedName>
        <fullName evidence="3">LuxR family transcriptional regulator</fullName>
    </recommendedName>
</protein>